<protein>
    <submittedName>
        <fullName evidence="2">Uncharacterized protein</fullName>
    </submittedName>
</protein>
<gene>
    <name evidence="2" type="ORF">F1559_002338</name>
</gene>
<keyword evidence="1" id="KW-1133">Transmembrane helix</keyword>
<dbReference type="OrthoDB" id="10269764at2759"/>
<dbReference type="EMBL" id="VWRR01000003">
    <property type="protein sequence ID" value="KAF6004442.1"/>
    <property type="molecule type" value="Genomic_DNA"/>
</dbReference>
<evidence type="ECO:0000313" key="3">
    <source>
        <dbReference type="Proteomes" id="UP000530660"/>
    </source>
</evidence>
<accession>A0A7J7IMU4</accession>
<sequence length="117" mass="13209">MVWDYKLADSISVSPLDCVYQFFCLPCAWGELYGVDQGEKCLQPQCLIGTLIALVPILNCFCFANRRAEQMERMGMYVDYFEVCAVICGCPSGLCFVHQERLQYNGTGAEPKLILMD</sequence>
<name>A0A7J7IMU4_9RHOD</name>
<reference evidence="2 3" key="1">
    <citation type="journal article" date="2020" name="J. Phycol.">
        <title>Comparative genome analysis reveals Cyanidiococcus gen. nov., a new extremophilic red algal genus sister to Cyanidioschyzon (Cyanidioschyzonaceae, Rhodophyta).</title>
        <authorList>
            <person name="Liu S.-L."/>
            <person name="Chiang Y.-R."/>
            <person name="Yoon H.S."/>
            <person name="Fu H.-Y."/>
        </authorList>
    </citation>
    <scope>NUCLEOTIDE SEQUENCE [LARGE SCALE GENOMIC DNA]</scope>
    <source>
        <strain evidence="2 3">THAL066</strain>
    </source>
</reference>
<dbReference type="AlphaFoldDB" id="A0A7J7IMU4"/>
<proteinExistence type="predicted"/>
<evidence type="ECO:0000256" key="1">
    <source>
        <dbReference type="SAM" id="Phobius"/>
    </source>
</evidence>
<comment type="caution">
    <text evidence="2">The sequence shown here is derived from an EMBL/GenBank/DDBJ whole genome shotgun (WGS) entry which is preliminary data.</text>
</comment>
<organism evidence="2 3">
    <name type="scientific">Cyanidiococcus yangmingshanensis</name>
    <dbReference type="NCBI Taxonomy" id="2690220"/>
    <lineage>
        <taxon>Eukaryota</taxon>
        <taxon>Rhodophyta</taxon>
        <taxon>Bangiophyceae</taxon>
        <taxon>Cyanidiales</taxon>
        <taxon>Cyanidiaceae</taxon>
        <taxon>Cyanidiococcus</taxon>
    </lineage>
</organism>
<dbReference type="Proteomes" id="UP000530660">
    <property type="component" value="Unassembled WGS sequence"/>
</dbReference>
<keyword evidence="3" id="KW-1185">Reference proteome</keyword>
<keyword evidence="1" id="KW-0472">Membrane</keyword>
<feature type="transmembrane region" description="Helical" evidence="1">
    <location>
        <begin position="42"/>
        <end position="64"/>
    </location>
</feature>
<evidence type="ECO:0000313" key="2">
    <source>
        <dbReference type="EMBL" id="KAF6004442.1"/>
    </source>
</evidence>
<keyword evidence="1" id="KW-0812">Transmembrane</keyword>